<feature type="transmembrane region" description="Helical" evidence="2">
    <location>
        <begin position="138"/>
        <end position="156"/>
    </location>
</feature>
<feature type="transmembrane region" description="Helical" evidence="2">
    <location>
        <begin position="278"/>
        <end position="296"/>
    </location>
</feature>
<dbReference type="GO" id="GO:0015369">
    <property type="term" value="F:calcium:proton antiporter activity"/>
    <property type="evidence" value="ECO:0007669"/>
    <property type="project" value="TreeGrafter"/>
</dbReference>
<dbReference type="EMBL" id="JAAQPF010000929">
    <property type="protein sequence ID" value="KAF5695974.1"/>
    <property type="molecule type" value="Genomic_DNA"/>
</dbReference>
<evidence type="ECO:0000313" key="3">
    <source>
        <dbReference type="EMBL" id="KAF5695974.1"/>
    </source>
</evidence>
<dbReference type="Proteomes" id="UP000532311">
    <property type="component" value="Unassembled WGS sequence"/>
</dbReference>
<feature type="transmembrane region" description="Helical" evidence="2">
    <location>
        <begin position="176"/>
        <end position="198"/>
    </location>
</feature>
<gene>
    <name evidence="3" type="ORF">FGLOB1_13885</name>
</gene>
<keyword evidence="1" id="KW-0813">Transport</keyword>
<keyword evidence="1" id="KW-0406">Ion transport</keyword>
<protein>
    <submittedName>
        <fullName evidence="3">Vacuolar calcium ion transporter H(+) exchanger</fullName>
    </submittedName>
</protein>
<sequence length="299" mass="32658">MVVIGLAVSECLLTLGTGIFRGLRLDSFESHPIIIARHNSRLLLMSIITIVAPAVLNFASSDKDKDARLLTRIAAIALLPQFFYHVYFLHLTYTRSVSAETNNSPEPPTPSSTESKITLKSLRTAALGKLEDSYESQLSLPFSLVLFVFSITLLLVDSIYITTSIESSNDATSTSFVPLIIIPIALSGIESILSIAMADEELVPYVVEAMTWSTMRNLFIFGPVAVILTWTLDASIIMTPDGFQTVVLGLAIVFLFSVLHYSPAAALGVRRPYGNPEGLFLITSFFMFAVASFTFGKTD</sequence>
<keyword evidence="2" id="KW-0812">Transmembrane</keyword>
<name>A0A8H5XLW3_9HYPO</name>
<evidence type="ECO:0000256" key="1">
    <source>
        <dbReference type="ARBA" id="ARBA00023065"/>
    </source>
</evidence>
<organism evidence="3 4">
    <name type="scientific">Fusarium globosum</name>
    <dbReference type="NCBI Taxonomy" id="78864"/>
    <lineage>
        <taxon>Eukaryota</taxon>
        <taxon>Fungi</taxon>
        <taxon>Dikarya</taxon>
        <taxon>Ascomycota</taxon>
        <taxon>Pezizomycotina</taxon>
        <taxon>Sordariomycetes</taxon>
        <taxon>Hypocreomycetidae</taxon>
        <taxon>Hypocreales</taxon>
        <taxon>Nectriaceae</taxon>
        <taxon>Fusarium</taxon>
        <taxon>Fusarium fujikuroi species complex</taxon>
    </lineage>
</organism>
<proteinExistence type="predicted"/>
<dbReference type="AlphaFoldDB" id="A0A8H5XLW3"/>
<feature type="transmembrane region" description="Helical" evidence="2">
    <location>
        <begin position="218"/>
        <end position="238"/>
    </location>
</feature>
<feature type="transmembrane region" description="Helical" evidence="2">
    <location>
        <begin position="245"/>
        <end position="266"/>
    </location>
</feature>
<dbReference type="GO" id="GO:0006874">
    <property type="term" value="P:intracellular calcium ion homeostasis"/>
    <property type="evidence" value="ECO:0007669"/>
    <property type="project" value="TreeGrafter"/>
</dbReference>
<dbReference type="PANTHER" id="PTHR31503:SF22">
    <property type="entry name" value="VACUOLAR CALCIUM ION TRANSPORTER"/>
    <property type="match status" value="1"/>
</dbReference>
<evidence type="ECO:0000256" key="2">
    <source>
        <dbReference type="SAM" id="Phobius"/>
    </source>
</evidence>
<keyword evidence="4" id="KW-1185">Reference proteome</keyword>
<dbReference type="GO" id="GO:0016020">
    <property type="term" value="C:membrane"/>
    <property type="evidence" value="ECO:0007669"/>
    <property type="project" value="InterPro"/>
</dbReference>
<keyword evidence="2" id="KW-1133">Transmembrane helix</keyword>
<dbReference type="InterPro" id="IPR004713">
    <property type="entry name" value="CaH_exchang"/>
</dbReference>
<accession>A0A8H5XLW3</accession>
<evidence type="ECO:0000313" key="4">
    <source>
        <dbReference type="Proteomes" id="UP000532311"/>
    </source>
</evidence>
<keyword evidence="2" id="KW-0472">Membrane</keyword>
<comment type="caution">
    <text evidence="3">The sequence shown here is derived from an EMBL/GenBank/DDBJ whole genome shotgun (WGS) entry which is preliminary data.</text>
</comment>
<dbReference type="PANTHER" id="PTHR31503">
    <property type="entry name" value="VACUOLAR CALCIUM ION TRANSPORTER"/>
    <property type="match status" value="1"/>
</dbReference>
<reference evidence="3 4" key="1">
    <citation type="submission" date="2020-05" db="EMBL/GenBank/DDBJ databases">
        <title>Identification and distribution of gene clusters putatively required for synthesis of sphingolipid metabolism inhibitors in phylogenetically diverse species of the filamentous fungus Fusarium.</title>
        <authorList>
            <person name="Kim H.-S."/>
            <person name="Busman M."/>
            <person name="Brown D.W."/>
            <person name="Divon H."/>
            <person name="Uhlig S."/>
            <person name="Proctor R.H."/>
        </authorList>
    </citation>
    <scope>NUCLEOTIDE SEQUENCE [LARGE SCALE GENOMIC DNA]</scope>
    <source>
        <strain evidence="3 4">NRRL 26131</strain>
    </source>
</reference>
<feature type="transmembrane region" description="Helical" evidence="2">
    <location>
        <begin position="42"/>
        <end position="60"/>
    </location>
</feature>
<feature type="transmembrane region" description="Helical" evidence="2">
    <location>
        <begin position="69"/>
        <end position="88"/>
    </location>
</feature>